<dbReference type="PROSITE" id="PS50011">
    <property type="entry name" value="PROTEIN_KINASE_DOM"/>
    <property type="match status" value="1"/>
</dbReference>
<proteinExistence type="predicted"/>
<organism evidence="3 4">
    <name type="scientific">Colletotrichum musicola</name>
    <dbReference type="NCBI Taxonomy" id="2175873"/>
    <lineage>
        <taxon>Eukaryota</taxon>
        <taxon>Fungi</taxon>
        <taxon>Dikarya</taxon>
        <taxon>Ascomycota</taxon>
        <taxon>Pezizomycotina</taxon>
        <taxon>Sordariomycetes</taxon>
        <taxon>Hypocreomycetidae</taxon>
        <taxon>Glomerellales</taxon>
        <taxon>Glomerellaceae</taxon>
        <taxon>Colletotrichum</taxon>
        <taxon>Colletotrichum orchidearum species complex</taxon>
    </lineage>
</organism>
<dbReference type="OrthoDB" id="9992527at2759"/>
<keyword evidence="4" id="KW-1185">Reference proteome</keyword>
<dbReference type="PANTHER" id="PTHR24359:SF1">
    <property type="entry name" value="INHIBITOR OF NUCLEAR FACTOR KAPPA-B KINASE EPSILON SUBUNIT HOMOLOG 1-RELATED"/>
    <property type="match status" value="1"/>
</dbReference>
<dbReference type="SMART" id="SM00220">
    <property type="entry name" value="S_TKc"/>
    <property type="match status" value="1"/>
</dbReference>
<feature type="region of interest" description="Disordered" evidence="1">
    <location>
        <begin position="1011"/>
        <end position="1072"/>
    </location>
</feature>
<dbReference type="AlphaFoldDB" id="A0A8H6J029"/>
<feature type="compositionally biased region" description="Polar residues" evidence="1">
    <location>
        <begin position="1049"/>
        <end position="1059"/>
    </location>
</feature>
<protein>
    <submittedName>
        <fullName evidence="3">Dual specificity protein kinase TTK</fullName>
    </submittedName>
</protein>
<feature type="domain" description="Protein kinase" evidence="2">
    <location>
        <begin position="213"/>
        <end position="522"/>
    </location>
</feature>
<evidence type="ECO:0000313" key="4">
    <source>
        <dbReference type="Proteomes" id="UP000639643"/>
    </source>
</evidence>
<keyword evidence="3" id="KW-0418">Kinase</keyword>
<dbReference type="SUPFAM" id="SSF56112">
    <property type="entry name" value="Protein kinase-like (PK-like)"/>
    <property type="match status" value="1"/>
</dbReference>
<feature type="region of interest" description="Disordered" evidence="1">
    <location>
        <begin position="586"/>
        <end position="609"/>
    </location>
</feature>
<feature type="compositionally biased region" description="Polar residues" evidence="1">
    <location>
        <begin position="599"/>
        <end position="609"/>
    </location>
</feature>
<dbReference type="EMBL" id="WIGM01001160">
    <property type="protein sequence ID" value="KAF6804009.1"/>
    <property type="molecule type" value="Genomic_DNA"/>
</dbReference>
<dbReference type="InterPro" id="IPR000719">
    <property type="entry name" value="Prot_kinase_dom"/>
</dbReference>
<dbReference type="Proteomes" id="UP000639643">
    <property type="component" value="Unassembled WGS sequence"/>
</dbReference>
<feature type="compositionally biased region" description="Pro residues" evidence="1">
    <location>
        <begin position="1061"/>
        <end position="1072"/>
    </location>
</feature>
<evidence type="ECO:0000313" key="3">
    <source>
        <dbReference type="EMBL" id="KAF6804009.1"/>
    </source>
</evidence>
<dbReference type="PANTHER" id="PTHR24359">
    <property type="entry name" value="SERINE/THREONINE-PROTEIN KINASE SBK1"/>
    <property type="match status" value="1"/>
</dbReference>
<accession>A0A8H6J029</accession>
<keyword evidence="3" id="KW-0808">Transferase</keyword>
<evidence type="ECO:0000256" key="1">
    <source>
        <dbReference type="SAM" id="MobiDB-lite"/>
    </source>
</evidence>
<dbReference type="InterPro" id="IPR011009">
    <property type="entry name" value="Kinase-like_dom_sf"/>
</dbReference>
<dbReference type="GO" id="GO:0004674">
    <property type="term" value="F:protein serine/threonine kinase activity"/>
    <property type="evidence" value="ECO:0007669"/>
    <property type="project" value="TreeGrafter"/>
</dbReference>
<gene>
    <name evidence="3" type="ORF">CMUS01_14951</name>
</gene>
<name>A0A8H6J029_9PEZI</name>
<comment type="caution">
    <text evidence="3">The sequence shown here is derived from an EMBL/GenBank/DDBJ whole genome shotgun (WGS) entry which is preliminary data.</text>
</comment>
<dbReference type="GO" id="GO:0005524">
    <property type="term" value="F:ATP binding"/>
    <property type="evidence" value="ECO:0007669"/>
    <property type="project" value="InterPro"/>
</dbReference>
<feature type="compositionally biased region" description="Polar residues" evidence="1">
    <location>
        <begin position="1011"/>
        <end position="1026"/>
    </location>
</feature>
<dbReference type="Gene3D" id="1.10.510.10">
    <property type="entry name" value="Transferase(Phosphotransferase) domain 1"/>
    <property type="match status" value="1"/>
</dbReference>
<sequence length="1072" mass="122290">MSLDHQEITRQFDLALREFRNIRKQETRTSACGQEFVLVNNVTARVKRPSPKCPRNMECADLLEWLGKIAYRQQDGFGPPQMKRSHYNDCLSVFYTLLDIGAPSAIHLFKDLGLKTLPIERSVLERNIAPPPGFADFHDRFYRQQFAWCPIPFELGMGQIYRDSISPFSRKEKITPYRDGKGPKENTAALYAIDVPEEMVGLKLQMLMASARIKREEKVPEGSLSKGYRYRFALKQFMPHKSEHFTNEKHIFSNLEHKEGMIRYIGWFKSFELVENAGMQEYYNIVLELAEFDFYEAILQESPPISFDEIQGFWESMYEISRTLASFHTVVVDGDEYLTWHGDIKPENILRVNGQFKLADPGEASMLLKSCSTSGIPNSKSMGGTRTYAAPEKAAYLDGRSDTRSCVTPESDVWSFGCVLSIAATYVVLGKQGFLIYNELRRQAIYNSQRLMSDVFHDGEYVLPEISDWHVYIREAARKTDTFTATILDMVDNHMLVARESRWGAKAVCQEFRRILGSHGALETQVPRELQNLLQNIDLKVERDYDQHSGFKRVEVDDATKRLIALSLPPAEVEFESRQKLLNEAIQPTAQRSRKPGLSQMQSPRPSLSINTANYGLPLDGNFSQGYSVPQGDTPMPTHLYPPPITGSHSPQRPWQPPQPEAQYRRPIKVGQVKQELKKKGLTYKPSLTSFSSIITKKQTTVRGIASEDDHLEELDKRLQDEFKDRDMVFLVDNGMTMSTWWTQATDLLEVLVWRALGYDDDGMELYFTNPDTNPKASIKESRKQSVKMFTKAMELAEPDEKGSLPCPTTILPELERIINTYTRAKTSRSKIQPRKMTIIVLTDGIWPGMHNEHTLDFYLRSAFHNLRDLHGDLTYIAPGQNHGRQDISEIKPVTIQFVQFGDDSKATERLRRLDDDMKYYGCPDLIDTEHAEGDIYKMFLGSLCRDIDHIMRYSLVPATSPGISPVPTMRNSAEEQNYIHRLISPRGNFAPSPIDPQSHQGFQAGSYINSQLDPRHTSFSSSQPQELPASPQEDPADIISPLSRRSTRMTTNSQSTASPWPAPLHPRGPRY</sequence>
<dbReference type="Pfam" id="PF00069">
    <property type="entry name" value="Pkinase"/>
    <property type="match status" value="1"/>
</dbReference>
<reference evidence="3" key="1">
    <citation type="journal article" date="2020" name="Phytopathology">
        <title>Genome Sequence Resources of Colletotrichum truncatum, C. plurivorum, C. musicola, and C. sojae: Four Species Pathogenic to Soybean (Glycine max).</title>
        <authorList>
            <person name="Rogerio F."/>
            <person name="Boufleur T.R."/>
            <person name="Ciampi-Guillardi M."/>
            <person name="Sukno S.A."/>
            <person name="Thon M.R."/>
            <person name="Massola Junior N.S."/>
            <person name="Baroncelli R."/>
        </authorList>
    </citation>
    <scope>NUCLEOTIDE SEQUENCE</scope>
    <source>
        <strain evidence="3">LFN0074</strain>
    </source>
</reference>
<evidence type="ECO:0000259" key="2">
    <source>
        <dbReference type="PROSITE" id="PS50011"/>
    </source>
</evidence>